<dbReference type="GO" id="GO:0004725">
    <property type="term" value="F:protein tyrosine phosphatase activity"/>
    <property type="evidence" value="ECO:0007669"/>
    <property type="project" value="TreeGrafter"/>
</dbReference>
<dbReference type="GO" id="GO:0010971">
    <property type="term" value="P:positive regulation of G2/M transition of mitotic cell cycle"/>
    <property type="evidence" value="ECO:0007669"/>
    <property type="project" value="TreeGrafter"/>
</dbReference>
<protein>
    <submittedName>
        <fullName evidence="4">Rhodanese domain-containing protein</fullName>
    </submittedName>
</protein>
<dbReference type="GO" id="GO:0110032">
    <property type="term" value="P:positive regulation of G2/MI transition of meiotic cell cycle"/>
    <property type="evidence" value="ECO:0007669"/>
    <property type="project" value="TreeGrafter"/>
</dbReference>
<dbReference type="GO" id="GO:0000086">
    <property type="term" value="P:G2/M transition of mitotic cell cycle"/>
    <property type="evidence" value="ECO:0007669"/>
    <property type="project" value="TreeGrafter"/>
</dbReference>
<dbReference type="InterPro" id="IPR036873">
    <property type="entry name" value="Rhodanese-like_dom_sf"/>
</dbReference>
<dbReference type="PANTHER" id="PTHR10828:SF76">
    <property type="entry name" value="M-PHASE INDUCER PHOSPHATASE"/>
    <property type="match status" value="1"/>
</dbReference>
<feature type="compositionally biased region" description="Basic and acidic residues" evidence="1">
    <location>
        <begin position="7"/>
        <end position="29"/>
    </location>
</feature>
<proteinExistence type="predicted"/>
<keyword evidence="3" id="KW-1185">Reference proteome</keyword>
<dbReference type="InterPro" id="IPR001763">
    <property type="entry name" value="Rhodanese-like_dom"/>
</dbReference>
<evidence type="ECO:0000313" key="4">
    <source>
        <dbReference type="WBParaSite" id="SPAL_0001702500.1"/>
    </source>
</evidence>
<feature type="domain" description="Rhodanese" evidence="2">
    <location>
        <begin position="155"/>
        <end position="251"/>
    </location>
</feature>
<dbReference type="PANTHER" id="PTHR10828">
    <property type="entry name" value="M-PHASE INDUCER PHOSPHATASE DUAL SPECIFICITY PHOSPHATASE CDC25"/>
    <property type="match status" value="1"/>
</dbReference>
<reference evidence="4" key="1">
    <citation type="submission" date="2017-02" db="UniProtKB">
        <authorList>
            <consortium name="WormBaseParasite"/>
        </authorList>
    </citation>
    <scope>IDENTIFICATION</scope>
</reference>
<dbReference type="AlphaFoldDB" id="A0A0N5CGP9"/>
<evidence type="ECO:0000313" key="3">
    <source>
        <dbReference type="Proteomes" id="UP000046392"/>
    </source>
</evidence>
<dbReference type="Proteomes" id="UP000046392">
    <property type="component" value="Unplaced"/>
</dbReference>
<dbReference type="SMART" id="SM00450">
    <property type="entry name" value="RHOD"/>
    <property type="match status" value="1"/>
</dbReference>
<organism evidence="3 4">
    <name type="scientific">Strongyloides papillosus</name>
    <name type="common">Intestinal threadworm</name>
    <dbReference type="NCBI Taxonomy" id="174720"/>
    <lineage>
        <taxon>Eukaryota</taxon>
        <taxon>Metazoa</taxon>
        <taxon>Ecdysozoa</taxon>
        <taxon>Nematoda</taxon>
        <taxon>Chromadorea</taxon>
        <taxon>Rhabditida</taxon>
        <taxon>Tylenchina</taxon>
        <taxon>Panagrolaimomorpha</taxon>
        <taxon>Strongyloidoidea</taxon>
        <taxon>Strongyloididae</taxon>
        <taxon>Strongyloides</taxon>
    </lineage>
</organism>
<sequence length="289" mass="33702">MFTIELKTNKSEDEIHNRQQPDSKRKDLCSSEGNGCLFSKIVKKISKDVLMTKDNVKQNILRSRAVEGRVEGQSSLPQQQNLNPNNERSKRVKRSMPTSYENTENKDVKRRKIVEEEGKKKLPVVSSLQDTSAAFEKITGETLVEAMKKYGKRNFAKHFMLVDCRFPYQYKSGHIKGAINFYDIKEVNDFFFPKLKRKAERIMKKTPIFYYTESLTPEVINVLRKSDEDKKVYGDIYLLDGGYEKFYNDKKFKKYCDPCGYTAPNFVKYLMEKRALRIKKSVEEKSGGK</sequence>
<feature type="region of interest" description="Disordered" evidence="1">
    <location>
        <begin position="68"/>
        <end position="108"/>
    </location>
</feature>
<dbReference type="GO" id="GO:0005634">
    <property type="term" value="C:nucleus"/>
    <property type="evidence" value="ECO:0007669"/>
    <property type="project" value="TreeGrafter"/>
</dbReference>
<dbReference type="Gene3D" id="3.40.250.10">
    <property type="entry name" value="Rhodanese-like domain"/>
    <property type="match status" value="1"/>
</dbReference>
<evidence type="ECO:0000259" key="2">
    <source>
        <dbReference type="PROSITE" id="PS50206"/>
    </source>
</evidence>
<dbReference type="GO" id="GO:0005737">
    <property type="term" value="C:cytoplasm"/>
    <property type="evidence" value="ECO:0007669"/>
    <property type="project" value="TreeGrafter"/>
</dbReference>
<dbReference type="PROSITE" id="PS50206">
    <property type="entry name" value="RHODANESE_3"/>
    <property type="match status" value="1"/>
</dbReference>
<name>A0A0N5CGP9_STREA</name>
<dbReference type="SUPFAM" id="SSF52821">
    <property type="entry name" value="Rhodanese/Cell cycle control phosphatase"/>
    <property type="match status" value="1"/>
</dbReference>
<evidence type="ECO:0000256" key="1">
    <source>
        <dbReference type="SAM" id="MobiDB-lite"/>
    </source>
</evidence>
<feature type="region of interest" description="Disordered" evidence="1">
    <location>
        <begin position="1"/>
        <end position="33"/>
    </location>
</feature>
<feature type="compositionally biased region" description="Low complexity" evidence="1">
    <location>
        <begin position="73"/>
        <end position="86"/>
    </location>
</feature>
<accession>A0A0N5CGP9</accession>
<dbReference type="Pfam" id="PF00581">
    <property type="entry name" value="Rhodanese"/>
    <property type="match status" value="1"/>
</dbReference>
<dbReference type="STRING" id="174720.A0A0N5CGP9"/>
<dbReference type="WBParaSite" id="SPAL_0001702500.1">
    <property type="protein sequence ID" value="SPAL_0001702500.1"/>
    <property type="gene ID" value="SPAL_0001702500"/>
</dbReference>